<evidence type="ECO:0000313" key="1">
    <source>
        <dbReference type="EMBL" id="AXC15538.1"/>
    </source>
</evidence>
<accession>A0A2Z5G975</accession>
<dbReference type="AlphaFoldDB" id="A0A2Z5G975"/>
<proteinExistence type="predicted"/>
<evidence type="ECO:0000313" key="2">
    <source>
        <dbReference type="Proteomes" id="UP000253606"/>
    </source>
</evidence>
<dbReference type="EMBL" id="CP030840">
    <property type="protein sequence ID" value="AXC15538.1"/>
    <property type="molecule type" value="Genomic_DNA"/>
</dbReference>
<organism evidence="1 2">
    <name type="scientific">Acidisarcina polymorpha</name>
    <dbReference type="NCBI Taxonomy" id="2211140"/>
    <lineage>
        <taxon>Bacteria</taxon>
        <taxon>Pseudomonadati</taxon>
        <taxon>Acidobacteriota</taxon>
        <taxon>Terriglobia</taxon>
        <taxon>Terriglobales</taxon>
        <taxon>Acidobacteriaceae</taxon>
        <taxon>Acidisarcina</taxon>
    </lineage>
</organism>
<protein>
    <submittedName>
        <fullName evidence="1">Uncharacterized protein</fullName>
    </submittedName>
</protein>
<gene>
    <name evidence="1" type="ORF">ACPOL_6302</name>
</gene>
<sequence length="79" mass="9320">MSLKGFEILWMLLTLEDSPRISLGLLLRFKTRSVNIGKLAESFALRLRQNKEESCQFLGALHRCSRQLRYCFRNRMTLN</sequence>
<dbReference type="KEGG" id="abas:ACPOL_6302"/>
<dbReference type="Proteomes" id="UP000253606">
    <property type="component" value="Chromosome"/>
</dbReference>
<reference evidence="1 2" key="1">
    <citation type="journal article" date="2018" name="Front. Microbiol.">
        <title>Hydrolytic Capabilities as a Key to Environmental Success: Chitinolytic and Cellulolytic Acidobacteria From Acidic Sub-arctic Soils and Boreal Peatlands.</title>
        <authorList>
            <person name="Belova S.E."/>
            <person name="Ravin N.V."/>
            <person name="Pankratov T.A."/>
            <person name="Rakitin A.L."/>
            <person name="Ivanova A.A."/>
            <person name="Beletsky A.V."/>
            <person name="Mardanov A.V."/>
            <person name="Sinninghe Damste J.S."/>
            <person name="Dedysh S.N."/>
        </authorList>
    </citation>
    <scope>NUCLEOTIDE SEQUENCE [LARGE SCALE GENOMIC DNA]</scope>
    <source>
        <strain evidence="1 2">SBC82</strain>
    </source>
</reference>
<keyword evidence="2" id="KW-1185">Reference proteome</keyword>
<name>A0A2Z5G975_9BACT</name>